<dbReference type="InterPro" id="IPR007694">
    <property type="entry name" value="DNA_helicase_DnaB-like_C"/>
</dbReference>
<gene>
    <name evidence="2" type="ORF">UFOVP130_5</name>
</gene>
<dbReference type="Pfam" id="PF01807">
    <property type="entry name" value="Zn_ribbon_DnaG"/>
    <property type="match status" value="1"/>
</dbReference>
<protein>
    <submittedName>
        <fullName evidence="2">Replicative DNA helicase</fullName>
    </submittedName>
</protein>
<name>A0A6J5L7C7_9CAUD</name>
<keyword evidence="2" id="KW-0378">Hydrolase</keyword>
<dbReference type="CDD" id="cd00984">
    <property type="entry name" value="DnaB_C"/>
    <property type="match status" value="1"/>
</dbReference>
<evidence type="ECO:0000259" key="1">
    <source>
        <dbReference type="PROSITE" id="PS51199"/>
    </source>
</evidence>
<dbReference type="GO" id="GO:0008270">
    <property type="term" value="F:zinc ion binding"/>
    <property type="evidence" value="ECO:0007669"/>
    <property type="project" value="InterPro"/>
</dbReference>
<dbReference type="PANTHER" id="PTHR30153">
    <property type="entry name" value="REPLICATIVE DNA HELICASE DNAB"/>
    <property type="match status" value="1"/>
</dbReference>
<dbReference type="InterPro" id="IPR036977">
    <property type="entry name" value="DNA_primase_Znf_CHC2"/>
</dbReference>
<dbReference type="EMBL" id="LR796251">
    <property type="protein sequence ID" value="CAB4130488.1"/>
    <property type="molecule type" value="Genomic_DNA"/>
</dbReference>
<dbReference type="GO" id="GO:0003677">
    <property type="term" value="F:DNA binding"/>
    <property type="evidence" value="ECO:0007669"/>
    <property type="project" value="InterPro"/>
</dbReference>
<dbReference type="Gene3D" id="3.90.580.10">
    <property type="entry name" value="Zinc finger, CHC2-type domain"/>
    <property type="match status" value="1"/>
</dbReference>
<evidence type="ECO:0000313" key="2">
    <source>
        <dbReference type="EMBL" id="CAB4130488.1"/>
    </source>
</evidence>
<dbReference type="PANTHER" id="PTHR30153:SF2">
    <property type="entry name" value="REPLICATIVE DNA HELICASE"/>
    <property type="match status" value="1"/>
</dbReference>
<dbReference type="InterPro" id="IPR034154">
    <property type="entry name" value="TOPRIM_DnaG/twinkle"/>
</dbReference>
<dbReference type="Pfam" id="PF13155">
    <property type="entry name" value="Toprim_2"/>
    <property type="match status" value="1"/>
</dbReference>
<dbReference type="PROSITE" id="PS51199">
    <property type="entry name" value="SF4_HELICASE"/>
    <property type="match status" value="1"/>
</dbReference>
<dbReference type="GO" id="GO:0003678">
    <property type="term" value="F:DNA helicase activity"/>
    <property type="evidence" value="ECO:0007669"/>
    <property type="project" value="InterPro"/>
</dbReference>
<dbReference type="GO" id="GO:0006260">
    <property type="term" value="P:DNA replication"/>
    <property type="evidence" value="ECO:0007669"/>
    <property type="project" value="InterPro"/>
</dbReference>
<dbReference type="GO" id="GO:0003899">
    <property type="term" value="F:DNA-directed RNA polymerase activity"/>
    <property type="evidence" value="ECO:0007669"/>
    <property type="project" value="InterPro"/>
</dbReference>
<dbReference type="Pfam" id="PF03796">
    <property type="entry name" value="DnaB_C"/>
    <property type="match status" value="1"/>
</dbReference>
<keyword evidence="2" id="KW-0067">ATP-binding</keyword>
<keyword evidence="2" id="KW-0547">Nucleotide-binding</keyword>
<dbReference type="SMART" id="SM00400">
    <property type="entry name" value="ZnF_CHCC"/>
    <property type="match status" value="1"/>
</dbReference>
<dbReference type="InterPro" id="IPR027417">
    <property type="entry name" value="P-loop_NTPase"/>
</dbReference>
<accession>A0A6J5L7C7</accession>
<proteinExistence type="predicted"/>
<reference evidence="2" key="1">
    <citation type="submission" date="2020-04" db="EMBL/GenBank/DDBJ databases">
        <authorList>
            <person name="Chiriac C."/>
            <person name="Salcher M."/>
            <person name="Ghai R."/>
            <person name="Kavagutti S V."/>
        </authorList>
    </citation>
    <scope>NUCLEOTIDE SEQUENCE</scope>
</reference>
<dbReference type="SUPFAM" id="SSF110455">
    <property type="entry name" value="Toprim domain"/>
    <property type="match status" value="1"/>
</dbReference>
<dbReference type="CDD" id="cd01029">
    <property type="entry name" value="TOPRIM_primases"/>
    <property type="match status" value="1"/>
</dbReference>
<sequence>MIDSGRIKEQADIVRVIGSFVNLKNAGAGELAGLCPFHKEGTPSFTVTPSKQIFHCFGCKASGDVFSFVKRIEGLATFDAAVRRVAEIVGADVMVQPVQREQRQRAKPVDGPQTQGRVVATYSYTDEHGELLYEVQRVEPGRDGRAKDFRQRRPHPIDDGAWVWGIKDGAYRKGQGGDWYPVKGVAGPDDDELPEVRRVLFRLPVVLQADTVYVVEGEKDVLTLEKAGLVATTNSGGASQKWLDEYSEAFRGRRVVVIPDNDEPGKKRGAVISKALAGIAAEVLLIELPGAKDATEFVESGHPASEIEELVEATRRKARSEEVERRGLLSPVEIVQNFDGGLNAFLDPSKRAPGLKTGFQRFDEMTLGLHGGELVILAARPAQGKTALAMNIATNIAERGDPVAIFSLEMSRESLLTRIVCARGRIDQLKFRSGFLNSDERAKLSRAFREVCELPIFIDDNADASLKSFRRKLVELRSARGLGLVIIDYLQLMGSANNGGRDNRTQEVGALSRGLKLMAREFKTPFLVLSQLSRATETRVGNHRPQLSDLRESGGIEQDADLVAFIFREEVYKPDRDDLRGLAELIIAKQRNGPTGKVNLVFLHSLTKFESRAREEEAA</sequence>
<dbReference type="GO" id="GO:0005524">
    <property type="term" value="F:ATP binding"/>
    <property type="evidence" value="ECO:0007669"/>
    <property type="project" value="InterPro"/>
</dbReference>
<organism evidence="2">
    <name type="scientific">uncultured Caudovirales phage</name>
    <dbReference type="NCBI Taxonomy" id="2100421"/>
    <lineage>
        <taxon>Viruses</taxon>
        <taxon>Duplodnaviria</taxon>
        <taxon>Heunggongvirae</taxon>
        <taxon>Uroviricota</taxon>
        <taxon>Caudoviricetes</taxon>
        <taxon>Peduoviridae</taxon>
        <taxon>Maltschvirus</taxon>
        <taxon>Maltschvirus maltsch</taxon>
    </lineage>
</organism>
<dbReference type="Gene3D" id="3.40.50.300">
    <property type="entry name" value="P-loop containing nucleotide triphosphate hydrolases"/>
    <property type="match status" value="1"/>
</dbReference>
<keyword evidence="2" id="KW-0347">Helicase</keyword>
<dbReference type="SUPFAM" id="SSF57783">
    <property type="entry name" value="Zinc beta-ribbon"/>
    <property type="match status" value="1"/>
</dbReference>
<dbReference type="InterPro" id="IPR002694">
    <property type="entry name" value="Znf_CHC2"/>
</dbReference>
<feature type="domain" description="SF4 helicase" evidence="1">
    <location>
        <begin position="348"/>
        <end position="616"/>
    </location>
</feature>
<dbReference type="SUPFAM" id="SSF52540">
    <property type="entry name" value="P-loop containing nucleoside triphosphate hydrolases"/>
    <property type="match status" value="1"/>
</dbReference>
<dbReference type="Gene3D" id="3.40.1360.10">
    <property type="match status" value="1"/>
</dbReference>